<dbReference type="EMBL" id="JAMZMM010000285">
    <property type="protein sequence ID" value="MCP2731137.1"/>
    <property type="molecule type" value="Genomic_DNA"/>
</dbReference>
<comment type="caution">
    <text evidence="2">The sequence shown here is derived from an EMBL/GenBank/DDBJ whole genome shotgun (WGS) entry which is preliminary data.</text>
</comment>
<gene>
    <name evidence="2" type="ORF">NJ959_22175</name>
</gene>
<name>A0AAE3GYX0_9CYAN</name>
<keyword evidence="3" id="KW-1185">Reference proteome</keyword>
<evidence type="ECO:0008006" key="4">
    <source>
        <dbReference type="Google" id="ProtNLM"/>
    </source>
</evidence>
<proteinExistence type="predicted"/>
<feature type="chain" id="PRO_5042140208" description="Secreted protein" evidence="1">
    <location>
        <begin position="19"/>
        <end position="227"/>
    </location>
</feature>
<accession>A0AAE3GYX0</accession>
<feature type="signal peptide" evidence="1">
    <location>
        <begin position="1"/>
        <end position="18"/>
    </location>
</feature>
<protein>
    <recommendedName>
        <fullName evidence="4">Secreted protein</fullName>
    </recommendedName>
</protein>
<organism evidence="2 3">
    <name type="scientific">Limnofasciculus baicalensis BBK-W-15</name>
    <dbReference type="NCBI Taxonomy" id="2699891"/>
    <lineage>
        <taxon>Bacteria</taxon>
        <taxon>Bacillati</taxon>
        <taxon>Cyanobacteriota</taxon>
        <taxon>Cyanophyceae</taxon>
        <taxon>Coleofasciculales</taxon>
        <taxon>Coleofasciculaceae</taxon>
        <taxon>Limnofasciculus</taxon>
        <taxon>Limnofasciculus baicalensis</taxon>
    </lineage>
</organism>
<dbReference type="AlphaFoldDB" id="A0AAE3GYX0"/>
<keyword evidence="1" id="KW-0732">Signal</keyword>
<dbReference type="Proteomes" id="UP001204953">
    <property type="component" value="Unassembled WGS sequence"/>
</dbReference>
<evidence type="ECO:0000256" key="1">
    <source>
        <dbReference type="SAM" id="SignalP"/>
    </source>
</evidence>
<sequence>MKSKILAIAISCSAILLAAIPVLSQISIQMDENSIRIEGRGMSVESSNQVQPTNPIDNNPIQLNPQGISVESGRNSIHIRNREITLPTSPDSNDSAQIIDNQIQQTTINLNSADLNQPHLLKISTNPAKTTLTGQIKLDDKIIQTIKNNYTEINLSPQLAPGKHTIEISGNYNPTNATVQINFTGTNTQITHQILGCKNYSDRVKIESQIPFSKISVPLPVELATLD</sequence>
<reference evidence="2" key="1">
    <citation type="submission" date="2022-06" db="EMBL/GenBank/DDBJ databases">
        <title>New cyanobacteria of genus Symplocastrum in benthos of Lake Baikal.</title>
        <authorList>
            <person name="Sorokovikova E."/>
            <person name="Tikhonova I."/>
            <person name="Krasnopeev A."/>
            <person name="Evseev P."/>
            <person name="Gladkikh A."/>
            <person name="Belykh O."/>
        </authorList>
    </citation>
    <scope>NUCLEOTIDE SEQUENCE</scope>
    <source>
        <strain evidence="2">BBK-W-15</strain>
    </source>
</reference>
<evidence type="ECO:0000313" key="3">
    <source>
        <dbReference type="Proteomes" id="UP001204953"/>
    </source>
</evidence>
<dbReference type="RefSeq" id="WP_254013881.1">
    <property type="nucleotide sequence ID" value="NZ_JAMZMM010000285.1"/>
</dbReference>
<evidence type="ECO:0000313" key="2">
    <source>
        <dbReference type="EMBL" id="MCP2731137.1"/>
    </source>
</evidence>